<evidence type="ECO:0000313" key="1">
    <source>
        <dbReference type="EMBL" id="KAF1911540.1"/>
    </source>
</evidence>
<dbReference type="EMBL" id="ML979143">
    <property type="protein sequence ID" value="KAF1911540.1"/>
    <property type="molecule type" value="Genomic_DNA"/>
</dbReference>
<organism evidence="1 2">
    <name type="scientific">Ampelomyces quisqualis</name>
    <name type="common">Powdery mildew agent</name>
    <dbReference type="NCBI Taxonomy" id="50730"/>
    <lineage>
        <taxon>Eukaryota</taxon>
        <taxon>Fungi</taxon>
        <taxon>Dikarya</taxon>
        <taxon>Ascomycota</taxon>
        <taxon>Pezizomycotina</taxon>
        <taxon>Dothideomycetes</taxon>
        <taxon>Pleosporomycetidae</taxon>
        <taxon>Pleosporales</taxon>
        <taxon>Pleosporineae</taxon>
        <taxon>Phaeosphaeriaceae</taxon>
        <taxon>Ampelomyces</taxon>
    </lineage>
</organism>
<dbReference type="Proteomes" id="UP000800096">
    <property type="component" value="Unassembled WGS sequence"/>
</dbReference>
<evidence type="ECO:0000313" key="2">
    <source>
        <dbReference type="Proteomes" id="UP000800096"/>
    </source>
</evidence>
<keyword evidence="2" id="KW-1185">Reference proteome</keyword>
<reference evidence="1" key="1">
    <citation type="journal article" date="2020" name="Stud. Mycol.">
        <title>101 Dothideomycetes genomes: a test case for predicting lifestyles and emergence of pathogens.</title>
        <authorList>
            <person name="Haridas S."/>
            <person name="Albert R."/>
            <person name="Binder M."/>
            <person name="Bloem J."/>
            <person name="Labutti K."/>
            <person name="Salamov A."/>
            <person name="Andreopoulos B."/>
            <person name="Baker S."/>
            <person name="Barry K."/>
            <person name="Bills G."/>
            <person name="Bluhm B."/>
            <person name="Cannon C."/>
            <person name="Castanera R."/>
            <person name="Culley D."/>
            <person name="Daum C."/>
            <person name="Ezra D."/>
            <person name="Gonzalez J."/>
            <person name="Henrissat B."/>
            <person name="Kuo A."/>
            <person name="Liang C."/>
            <person name="Lipzen A."/>
            <person name="Lutzoni F."/>
            <person name="Magnuson J."/>
            <person name="Mondo S."/>
            <person name="Nolan M."/>
            <person name="Ohm R."/>
            <person name="Pangilinan J."/>
            <person name="Park H.-J."/>
            <person name="Ramirez L."/>
            <person name="Alfaro M."/>
            <person name="Sun H."/>
            <person name="Tritt A."/>
            <person name="Yoshinaga Y."/>
            <person name="Zwiers L.-H."/>
            <person name="Turgeon B."/>
            <person name="Goodwin S."/>
            <person name="Spatafora J."/>
            <person name="Crous P."/>
            <person name="Grigoriev I."/>
        </authorList>
    </citation>
    <scope>NUCLEOTIDE SEQUENCE</scope>
    <source>
        <strain evidence="1">HMLAC05119</strain>
    </source>
</reference>
<protein>
    <submittedName>
        <fullName evidence="1">Uncharacterized protein</fullName>
    </submittedName>
</protein>
<sequence>MLTSSLEECFSFDVYMLPQRHEALSAALYGEEYGFGERIMFLDLVSGQDNLWIKMQILCHYENNLPILETRIDKDQWKLFCDIVAGHGVVKIILDDGARDHLAKVTAFGAAAPSDGGVEMGFVWKEIDDAMILLEKSVRWIKKKVQ</sequence>
<gene>
    <name evidence="1" type="ORF">BDU57DRAFT_524070</name>
</gene>
<dbReference type="AlphaFoldDB" id="A0A6A5Q9J8"/>
<name>A0A6A5Q9J8_AMPQU</name>
<proteinExistence type="predicted"/>
<dbReference type="OrthoDB" id="3660222at2759"/>
<accession>A0A6A5Q9J8</accession>